<gene>
    <name evidence="2" type="ORF">Slati_1151600</name>
</gene>
<sequence length="701" mass="79532">MSQDGPDLELLKRAWKLMDEEEDGLTIPGGLWQKRRLHLSDGTPDSISAGLLGVMKILLWNYQGRAPLGHSEHFQSSSNSIVRAWFFSLKPNVKLGEWRDLRRSSITTESVWTYFTGIYGHPDAGKCKETWDLLRTLAKIDAFRACLRECGLHDLGYEGNIFTWSNHREAPFTVCARLDRACLKSSQHREERGAFFGLKLPGFPHGIVLILSDMPGITQLICGLKKPWCLKSELAVKICQGGIMMPSGIFASSSNRLMSQFGEELAGKEELLWRQRAKAYWLTEGDRNTGFFHAKASEQKVSKKIFKIRNKNGSIVEGDAGIRRVILEYFKSIFSSSNPSADTMEEVVSSLENRVSEAMNEDLLRRYTSEEIEQTLKQMHPLKSLGPDGMSPIFFHKYWNIVRLDICACVLDFLNNGSLNPTLNFTLVVLIPKCSNPEEMAHFRPISLCNVIYKLTSKMIANRLKPFLASIISPSQSAFVPSRLITDNVLFAYELNHFLRHKTWGRVGHASIKLDINKAYDIVEWYFLDRVMLRLGFHAKFVKLIMTCVSSVAFSFLFNGEKFGFLRPERVLRQGDPLSPYLFLLCAEAFSGLIRQAEMLGHLQGIAVFRHVPHISHLLFADDMLIFCKATPEVFLCVHQILINFEQASGMKINLQKSVVVFSNNVDEEARITLSNLLGIKVMPKHDKYLGLPRVVGRSKK</sequence>
<name>A0AAW2XC89_9LAMI</name>
<dbReference type="PROSITE" id="PS50878">
    <property type="entry name" value="RT_POL"/>
    <property type="match status" value="1"/>
</dbReference>
<dbReference type="PANTHER" id="PTHR46890:SF48">
    <property type="entry name" value="RNA-DIRECTED DNA POLYMERASE"/>
    <property type="match status" value="1"/>
</dbReference>
<dbReference type="AlphaFoldDB" id="A0AAW2XC89"/>
<dbReference type="SUPFAM" id="SSF56672">
    <property type="entry name" value="DNA/RNA polymerases"/>
    <property type="match status" value="1"/>
</dbReference>
<organism evidence="2">
    <name type="scientific">Sesamum latifolium</name>
    <dbReference type="NCBI Taxonomy" id="2727402"/>
    <lineage>
        <taxon>Eukaryota</taxon>
        <taxon>Viridiplantae</taxon>
        <taxon>Streptophyta</taxon>
        <taxon>Embryophyta</taxon>
        <taxon>Tracheophyta</taxon>
        <taxon>Spermatophyta</taxon>
        <taxon>Magnoliopsida</taxon>
        <taxon>eudicotyledons</taxon>
        <taxon>Gunneridae</taxon>
        <taxon>Pentapetalae</taxon>
        <taxon>asterids</taxon>
        <taxon>lamiids</taxon>
        <taxon>Lamiales</taxon>
        <taxon>Pedaliaceae</taxon>
        <taxon>Sesamum</taxon>
    </lineage>
</organism>
<comment type="caution">
    <text evidence="2">The sequence shown here is derived from an EMBL/GenBank/DDBJ whole genome shotgun (WGS) entry which is preliminary data.</text>
</comment>
<reference evidence="2" key="2">
    <citation type="journal article" date="2024" name="Plant">
        <title>Genomic evolution and insights into agronomic trait innovations of Sesamum species.</title>
        <authorList>
            <person name="Miao H."/>
            <person name="Wang L."/>
            <person name="Qu L."/>
            <person name="Liu H."/>
            <person name="Sun Y."/>
            <person name="Le M."/>
            <person name="Wang Q."/>
            <person name="Wei S."/>
            <person name="Zheng Y."/>
            <person name="Lin W."/>
            <person name="Duan Y."/>
            <person name="Cao H."/>
            <person name="Xiong S."/>
            <person name="Wang X."/>
            <person name="Wei L."/>
            <person name="Li C."/>
            <person name="Ma Q."/>
            <person name="Ju M."/>
            <person name="Zhao R."/>
            <person name="Li G."/>
            <person name="Mu C."/>
            <person name="Tian Q."/>
            <person name="Mei H."/>
            <person name="Zhang T."/>
            <person name="Gao T."/>
            <person name="Zhang H."/>
        </authorList>
    </citation>
    <scope>NUCLEOTIDE SEQUENCE</scope>
    <source>
        <strain evidence="2">KEN1</strain>
    </source>
</reference>
<feature type="domain" description="Reverse transcriptase" evidence="1">
    <location>
        <begin position="412"/>
        <end position="682"/>
    </location>
</feature>
<dbReference type="InterPro" id="IPR052343">
    <property type="entry name" value="Retrotransposon-Effector_Assoc"/>
</dbReference>
<evidence type="ECO:0000259" key="1">
    <source>
        <dbReference type="PROSITE" id="PS50878"/>
    </source>
</evidence>
<dbReference type="Pfam" id="PF00078">
    <property type="entry name" value="RVT_1"/>
    <property type="match status" value="1"/>
</dbReference>
<dbReference type="InterPro" id="IPR043502">
    <property type="entry name" value="DNA/RNA_pol_sf"/>
</dbReference>
<evidence type="ECO:0000313" key="2">
    <source>
        <dbReference type="EMBL" id="KAL0451735.1"/>
    </source>
</evidence>
<dbReference type="InterPro" id="IPR000477">
    <property type="entry name" value="RT_dom"/>
</dbReference>
<protein>
    <submittedName>
        <fullName evidence="2">Mitochondrial protein</fullName>
    </submittedName>
</protein>
<reference evidence="2" key="1">
    <citation type="submission" date="2020-06" db="EMBL/GenBank/DDBJ databases">
        <authorList>
            <person name="Li T."/>
            <person name="Hu X."/>
            <person name="Zhang T."/>
            <person name="Song X."/>
            <person name="Zhang H."/>
            <person name="Dai N."/>
            <person name="Sheng W."/>
            <person name="Hou X."/>
            <person name="Wei L."/>
        </authorList>
    </citation>
    <scope>NUCLEOTIDE SEQUENCE</scope>
    <source>
        <strain evidence="2">KEN1</strain>
        <tissue evidence="2">Leaf</tissue>
    </source>
</reference>
<dbReference type="CDD" id="cd01650">
    <property type="entry name" value="RT_nLTR_like"/>
    <property type="match status" value="1"/>
</dbReference>
<dbReference type="PANTHER" id="PTHR46890">
    <property type="entry name" value="NON-LTR RETROLELEMENT REVERSE TRANSCRIPTASE-LIKE PROTEIN-RELATED"/>
    <property type="match status" value="1"/>
</dbReference>
<dbReference type="EMBL" id="JACGWN010000004">
    <property type="protein sequence ID" value="KAL0451735.1"/>
    <property type="molecule type" value="Genomic_DNA"/>
</dbReference>
<accession>A0AAW2XC89</accession>
<proteinExistence type="predicted"/>